<sequence>MIGEKKDRWLFLKKAYPFCNEIRNLIRQTVYEIGIKYYFCGTAELMYVLSSTKAESKVNRQSAVH</sequence>
<evidence type="ECO:0000313" key="1">
    <source>
        <dbReference type="EMBL" id="OEG70851.1"/>
    </source>
</evidence>
<gene>
    <name evidence="1" type="ORF">ATZ36_17960</name>
</gene>
<organism evidence="1 2">
    <name type="scientific">Endomicrobium trichonymphae</name>
    <dbReference type="NCBI Taxonomy" id="1408204"/>
    <lineage>
        <taxon>Bacteria</taxon>
        <taxon>Pseudomonadati</taxon>
        <taxon>Elusimicrobiota</taxon>
        <taxon>Endomicrobiia</taxon>
        <taxon>Endomicrobiales</taxon>
        <taxon>Endomicrobiaceae</taxon>
        <taxon>Candidatus Endomicrobiellum</taxon>
    </lineage>
</organism>
<accession>A0A1E5IK93</accession>
<dbReference type="Proteomes" id="UP000095237">
    <property type="component" value="Unassembled WGS sequence"/>
</dbReference>
<evidence type="ECO:0000313" key="2">
    <source>
        <dbReference type="Proteomes" id="UP000095237"/>
    </source>
</evidence>
<keyword evidence="2" id="KW-1185">Reference proteome</keyword>
<dbReference type="AlphaFoldDB" id="A0A1E5IK93"/>
<protein>
    <submittedName>
        <fullName evidence="1">Uncharacterized protein</fullName>
    </submittedName>
</protein>
<proteinExistence type="predicted"/>
<reference evidence="1 2" key="1">
    <citation type="submission" date="2015-11" db="EMBL/GenBank/DDBJ databases">
        <title>Evidence for parallel genomic evolution in an endosymbiosis of termite gut flagellates.</title>
        <authorList>
            <person name="Zheng H."/>
        </authorList>
    </citation>
    <scope>NUCLEOTIDE SEQUENCE [LARGE SCALE GENOMIC DNA]</scope>
    <source>
        <strain evidence="1 2">CET450</strain>
    </source>
</reference>
<name>A0A1E5IK93_ENDTX</name>
<dbReference type="EMBL" id="LNVX01000291">
    <property type="protein sequence ID" value="OEG70851.1"/>
    <property type="molecule type" value="Genomic_DNA"/>
</dbReference>
<comment type="caution">
    <text evidence="1">The sequence shown here is derived from an EMBL/GenBank/DDBJ whole genome shotgun (WGS) entry which is preliminary data.</text>
</comment>